<evidence type="ECO:0000256" key="2">
    <source>
        <dbReference type="SAM" id="SignalP"/>
    </source>
</evidence>
<protein>
    <submittedName>
        <fullName evidence="3">Uncharacterized protein</fullName>
    </submittedName>
</protein>
<keyword evidence="2" id="KW-0732">Signal</keyword>
<feature type="compositionally biased region" description="Polar residues" evidence="1">
    <location>
        <begin position="31"/>
        <end position="48"/>
    </location>
</feature>
<evidence type="ECO:0000313" key="3">
    <source>
        <dbReference type="EMBL" id="SPJ32070.1"/>
    </source>
</evidence>
<evidence type="ECO:0000256" key="1">
    <source>
        <dbReference type="SAM" id="MobiDB-lite"/>
    </source>
</evidence>
<dbReference type="OrthoDB" id="6183571at2"/>
<gene>
    <name evidence="3" type="ORF">KSP9073_00070</name>
</gene>
<keyword evidence="4" id="KW-1185">Reference proteome</keyword>
<evidence type="ECO:0000313" key="4">
    <source>
        <dbReference type="Proteomes" id="UP000244934"/>
    </source>
</evidence>
<name>A0A2R8CGS4_9GAMM</name>
<organism evidence="3 4">
    <name type="scientific">Kushneria phyllosphaerae</name>
    <dbReference type="NCBI Taxonomy" id="2100822"/>
    <lineage>
        <taxon>Bacteria</taxon>
        <taxon>Pseudomonadati</taxon>
        <taxon>Pseudomonadota</taxon>
        <taxon>Gammaproteobacteria</taxon>
        <taxon>Oceanospirillales</taxon>
        <taxon>Halomonadaceae</taxon>
        <taxon>Kushneria</taxon>
    </lineage>
</organism>
<dbReference type="Proteomes" id="UP000244934">
    <property type="component" value="Unassembled WGS sequence"/>
</dbReference>
<feature type="compositionally biased region" description="Basic and acidic residues" evidence="1">
    <location>
        <begin position="65"/>
        <end position="76"/>
    </location>
</feature>
<feature type="region of interest" description="Disordered" evidence="1">
    <location>
        <begin position="23"/>
        <end position="123"/>
    </location>
</feature>
<dbReference type="EMBL" id="ONZI01000001">
    <property type="protein sequence ID" value="SPJ32070.1"/>
    <property type="molecule type" value="Genomic_DNA"/>
</dbReference>
<sequence>MKASKTVMLGLSLVLVPVMALATSPPEDDSSATQPSNATSSSQNTGELSRQGGASGMEGQSGSMQRERQQEMEASHESSAPAIGTHGQRQQDGAGSMNEHNTTKTDQGTANIPDQRTQDDTAP</sequence>
<dbReference type="AlphaFoldDB" id="A0A2R8CGS4"/>
<accession>A0A2R8CGS4</accession>
<dbReference type="RefSeq" id="WP_133240959.1">
    <property type="nucleotide sequence ID" value="NZ_ONZI01000001.1"/>
</dbReference>
<feature type="signal peptide" evidence="2">
    <location>
        <begin position="1"/>
        <end position="22"/>
    </location>
</feature>
<feature type="chain" id="PRO_5015316075" evidence="2">
    <location>
        <begin position="23"/>
        <end position="123"/>
    </location>
</feature>
<reference evidence="4" key="1">
    <citation type="submission" date="2018-03" db="EMBL/GenBank/DDBJ databases">
        <authorList>
            <person name="Navarro De La Torre S."/>
        </authorList>
    </citation>
    <scope>NUCLEOTIDE SEQUENCE [LARGE SCALE GENOMIC DNA]</scope>
    <source>
        <strain evidence="4">EAod3</strain>
    </source>
</reference>
<proteinExistence type="predicted"/>
<feature type="compositionally biased region" description="Polar residues" evidence="1">
    <location>
        <begin position="87"/>
        <end position="115"/>
    </location>
</feature>